<protein>
    <submittedName>
        <fullName evidence="1">Uncharacterized protein</fullName>
    </submittedName>
</protein>
<accession>A0A8X6HA36</accession>
<organism evidence="1 2">
    <name type="scientific">Trichonephila clavata</name>
    <name type="common">Joro spider</name>
    <name type="synonym">Nephila clavata</name>
    <dbReference type="NCBI Taxonomy" id="2740835"/>
    <lineage>
        <taxon>Eukaryota</taxon>
        <taxon>Metazoa</taxon>
        <taxon>Ecdysozoa</taxon>
        <taxon>Arthropoda</taxon>
        <taxon>Chelicerata</taxon>
        <taxon>Arachnida</taxon>
        <taxon>Araneae</taxon>
        <taxon>Araneomorphae</taxon>
        <taxon>Entelegynae</taxon>
        <taxon>Araneoidea</taxon>
        <taxon>Nephilidae</taxon>
        <taxon>Trichonephila</taxon>
    </lineage>
</organism>
<dbReference type="Proteomes" id="UP000887116">
    <property type="component" value="Unassembled WGS sequence"/>
</dbReference>
<name>A0A8X6HA36_TRICU</name>
<comment type="caution">
    <text evidence="1">The sequence shown here is derived from an EMBL/GenBank/DDBJ whole genome shotgun (WGS) entry which is preliminary data.</text>
</comment>
<evidence type="ECO:0000313" key="2">
    <source>
        <dbReference type="Proteomes" id="UP000887116"/>
    </source>
</evidence>
<dbReference type="AlphaFoldDB" id="A0A8X6HA36"/>
<dbReference type="EMBL" id="BMAO01007942">
    <property type="protein sequence ID" value="GFR19634.1"/>
    <property type="molecule type" value="Genomic_DNA"/>
</dbReference>
<gene>
    <name evidence="1" type="ORF">TNCT_631811</name>
</gene>
<evidence type="ECO:0000313" key="1">
    <source>
        <dbReference type="EMBL" id="GFR19634.1"/>
    </source>
</evidence>
<keyword evidence="2" id="KW-1185">Reference proteome</keyword>
<reference evidence="1" key="1">
    <citation type="submission" date="2020-07" db="EMBL/GenBank/DDBJ databases">
        <title>Multicomponent nature underlies the extraordinary mechanical properties of spider dragline silk.</title>
        <authorList>
            <person name="Kono N."/>
            <person name="Nakamura H."/>
            <person name="Mori M."/>
            <person name="Yoshida Y."/>
            <person name="Ohtoshi R."/>
            <person name="Malay A.D."/>
            <person name="Moran D.A.P."/>
            <person name="Tomita M."/>
            <person name="Numata K."/>
            <person name="Arakawa K."/>
        </authorList>
    </citation>
    <scope>NUCLEOTIDE SEQUENCE</scope>
</reference>
<proteinExistence type="predicted"/>
<sequence length="115" mass="13040">MKNEPQACYESEKIEKAALELATYSKVTHPACPPFSLSTSLRRMSYDYLEKNVKFAIPSTSRIHFCEVVDIFFFSFSPKLGIGNSFSSDLDLMLFFICFPECNSLDGLDVQLFLA</sequence>